<dbReference type="Proteomes" id="UP001445076">
    <property type="component" value="Unassembled WGS sequence"/>
</dbReference>
<accession>A0AAW0WL95</accession>
<evidence type="ECO:0000256" key="2">
    <source>
        <dbReference type="ARBA" id="ARBA00011738"/>
    </source>
</evidence>
<dbReference type="GO" id="GO:0005634">
    <property type="term" value="C:nucleus"/>
    <property type="evidence" value="ECO:0007669"/>
    <property type="project" value="TreeGrafter"/>
</dbReference>
<organism evidence="9 10">
    <name type="scientific">Cherax quadricarinatus</name>
    <name type="common">Australian red claw crayfish</name>
    <dbReference type="NCBI Taxonomy" id="27406"/>
    <lineage>
        <taxon>Eukaryota</taxon>
        <taxon>Metazoa</taxon>
        <taxon>Ecdysozoa</taxon>
        <taxon>Arthropoda</taxon>
        <taxon>Crustacea</taxon>
        <taxon>Multicrustacea</taxon>
        <taxon>Malacostraca</taxon>
        <taxon>Eumalacostraca</taxon>
        <taxon>Eucarida</taxon>
        <taxon>Decapoda</taxon>
        <taxon>Pleocyemata</taxon>
        <taxon>Astacidea</taxon>
        <taxon>Parastacoidea</taxon>
        <taxon>Parastacidae</taxon>
        <taxon>Cherax</taxon>
    </lineage>
</organism>
<dbReference type="InterPro" id="IPR036866">
    <property type="entry name" value="RibonucZ/Hydroxyglut_hydro"/>
</dbReference>
<feature type="non-terminal residue" evidence="9">
    <location>
        <position position="1"/>
    </location>
</feature>
<dbReference type="HAMAP" id="MF_01818">
    <property type="entry name" value="RNase_Z_BN"/>
    <property type="match status" value="1"/>
</dbReference>
<protein>
    <submittedName>
        <fullName evidence="9">Uncharacterized protein</fullName>
    </submittedName>
</protein>
<gene>
    <name evidence="9" type="ORF">OTU49_009268</name>
</gene>
<keyword evidence="5" id="KW-0479">Metal-binding</keyword>
<comment type="cofactor">
    <cofactor evidence="1">
        <name>Zn(2+)</name>
        <dbReference type="ChEBI" id="CHEBI:29105"/>
    </cofactor>
</comment>
<dbReference type="EMBL" id="JARKIK010000072">
    <property type="protein sequence ID" value="KAK8728393.1"/>
    <property type="molecule type" value="Genomic_DNA"/>
</dbReference>
<evidence type="ECO:0000256" key="1">
    <source>
        <dbReference type="ARBA" id="ARBA00001947"/>
    </source>
</evidence>
<dbReference type="GO" id="GO:0042781">
    <property type="term" value="F:3'-tRNA processing endoribonuclease activity"/>
    <property type="evidence" value="ECO:0007669"/>
    <property type="project" value="TreeGrafter"/>
</dbReference>
<dbReference type="AlphaFoldDB" id="A0AAW0WL95"/>
<dbReference type="CDD" id="cd07717">
    <property type="entry name" value="RNaseZ_ZiPD-like_MBL-fold"/>
    <property type="match status" value="1"/>
</dbReference>
<keyword evidence="4" id="KW-0540">Nuclease</keyword>
<keyword evidence="6" id="KW-0255">Endonuclease</keyword>
<dbReference type="GO" id="GO:0046872">
    <property type="term" value="F:metal ion binding"/>
    <property type="evidence" value="ECO:0007669"/>
    <property type="project" value="UniProtKB-KW"/>
</dbReference>
<dbReference type="PANTHER" id="PTHR46018:SF2">
    <property type="entry name" value="ZINC PHOSPHODIESTERASE ELAC PROTEIN 1"/>
    <property type="match status" value="1"/>
</dbReference>
<dbReference type="SUPFAM" id="SSF56281">
    <property type="entry name" value="Metallo-hydrolase/oxidoreductase"/>
    <property type="match status" value="1"/>
</dbReference>
<keyword evidence="3" id="KW-0819">tRNA processing</keyword>
<evidence type="ECO:0000256" key="3">
    <source>
        <dbReference type="ARBA" id="ARBA00022694"/>
    </source>
</evidence>
<proteinExistence type="inferred from homology"/>
<comment type="subunit">
    <text evidence="2">Homodimer.</text>
</comment>
<dbReference type="PANTHER" id="PTHR46018">
    <property type="entry name" value="ZINC PHOSPHODIESTERASE ELAC PROTEIN 1"/>
    <property type="match status" value="1"/>
</dbReference>
<evidence type="ECO:0000256" key="4">
    <source>
        <dbReference type="ARBA" id="ARBA00022722"/>
    </source>
</evidence>
<keyword evidence="10" id="KW-1185">Reference proteome</keyword>
<keyword evidence="8" id="KW-0862">Zinc</keyword>
<evidence type="ECO:0000256" key="8">
    <source>
        <dbReference type="ARBA" id="ARBA00022833"/>
    </source>
</evidence>
<comment type="caution">
    <text evidence="9">The sequence shown here is derived from an EMBL/GenBank/DDBJ whole genome shotgun (WGS) entry which is preliminary data.</text>
</comment>
<evidence type="ECO:0000256" key="5">
    <source>
        <dbReference type="ARBA" id="ARBA00022723"/>
    </source>
</evidence>
<name>A0AAW0WL95_CHEQU</name>
<dbReference type="InterPro" id="IPR013471">
    <property type="entry name" value="RNase_Z/BN"/>
</dbReference>
<reference evidence="9 10" key="1">
    <citation type="journal article" date="2024" name="BMC Genomics">
        <title>Genome assembly of redclaw crayfish (Cherax quadricarinatus) provides insights into its immune adaptation and hypoxia tolerance.</title>
        <authorList>
            <person name="Liu Z."/>
            <person name="Zheng J."/>
            <person name="Li H."/>
            <person name="Fang K."/>
            <person name="Wang S."/>
            <person name="He J."/>
            <person name="Zhou D."/>
            <person name="Weng S."/>
            <person name="Chi M."/>
            <person name="Gu Z."/>
            <person name="He J."/>
            <person name="Li F."/>
            <person name="Wang M."/>
        </authorList>
    </citation>
    <scope>NUCLEOTIDE SEQUENCE [LARGE SCALE GENOMIC DNA]</scope>
    <source>
        <strain evidence="9">ZL_2023a</strain>
    </source>
</reference>
<dbReference type="Gene3D" id="3.60.15.10">
    <property type="entry name" value="Ribonuclease Z/Hydroxyacylglutathione hydrolase-like"/>
    <property type="match status" value="1"/>
</dbReference>
<keyword evidence="7" id="KW-0378">Hydrolase</keyword>
<sequence>EKLAMKLHFLGTGSSYPTTQRGVSATVLQHDDGSLWLFDCGEGTQIQAQRATISRQKITNIFVTHLHGDHVFGLPGLLCTISSQMALTAEEIKKRCPVVDIFGPLGIKRFINTALTTSHSPLNFHYRVNELVPEEVQYPENWEDMNAGVFTSHCHPSELSGSHIKATTDSNGNVHWQLKDDEHWNVTAGWIHHRVPTFGFVVKEKDRVGTLDKNKLLALGIKPGPVYGQLKEGKSIITEDGKTVTPHMVLGPPYPGRTVVILGDTSDASPLAHLVQSCDVVVHEATYDDTLKDKAVENGHSTPLQAVTFAKTIGAKTLLLNHFSQRYKAKCKANSKEEESISIIEEQALIASVGSSVHIQCADDMFVYDVPARSRDMLSN</sequence>
<dbReference type="Pfam" id="PF23023">
    <property type="entry name" value="Anti-Pycsar_Apyc1"/>
    <property type="match status" value="1"/>
</dbReference>
<evidence type="ECO:0000256" key="6">
    <source>
        <dbReference type="ARBA" id="ARBA00022759"/>
    </source>
</evidence>
<dbReference type="NCBIfam" id="NF000801">
    <property type="entry name" value="PRK00055.1-3"/>
    <property type="match status" value="1"/>
</dbReference>
<evidence type="ECO:0000313" key="9">
    <source>
        <dbReference type="EMBL" id="KAK8728393.1"/>
    </source>
</evidence>
<evidence type="ECO:0000256" key="7">
    <source>
        <dbReference type="ARBA" id="ARBA00022801"/>
    </source>
</evidence>
<evidence type="ECO:0000313" key="10">
    <source>
        <dbReference type="Proteomes" id="UP001445076"/>
    </source>
</evidence>